<evidence type="ECO:0000256" key="3">
    <source>
        <dbReference type="ARBA" id="ARBA00022621"/>
    </source>
</evidence>
<keyword evidence="4 7" id="KW-0479">Metal-binding</keyword>
<organism evidence="12">
    <name type="scientific">Thalassodrilides sp. FB-2019</name>
    <dbReference type="NCBI Taxonomy" id="2507466"/>
    <lineage>
        <taxon>Eukaryota</taxon>
        <taxon>Metazoa</taxon>
        <taxon>Spiralia</taxon>
        <taxon>Lophotrochozoa</taxon>
        <taxon>Annelida</taxon>
        <taxon>Clitellata</taxon>
        <taxon>Oligochaeta</taxon>
        <taxon>Tubificida</taxon>
        <taxon>Tubificina</taxon>
        <taxon>Naididae</taxon>
        <taxon>Limnodriloidinae</taxon>
        <taxon>Thalassodrilides</taxon>
    </lineage>
</organism>
<sequence length="165" mass="18411">MMLGLFLVLALASTSFAQDCCSAEDRREIQFIWKRVWASAFTARKVAIAGAVFDDIFLHNPDSKALFTRVNVAQPESGEFRSHLVRVANGLDNLINLLDNQQVLSEQLKHLAAQHEARKGVTKAHFTAIAGAFGRVLPQVSSCFNIEAWNRCFNRLTERIAVNLP</sequence>
<feature type="non-terminal residue" evidence="12">
    <location>
        <position position="1"/>
    </location>
</feature>
<feature type="chain" id="PRO_5019057468" evidence="10">
    <location>
        <begin position="18"/>
        <end position="165"/>
    </location>
</feature>
<dbReference type="PIRSF" id="PIRSF036517">
    <property type="entry name" value="Ext_hemo"/>
    <property type="match status" value="1"/>
</dbReference>
<dbReference type="SUPFAM" id="SSF46458">
    <property type="entry name" value="Globin-like"/>
    <property type="match status" value="1"/>
</dbReference>
<keyword evidence="6 8" id="KW-1015">Disulfide bond</keyword>
<dbReference type="GO" id="GO:0005506">
    <property type="term" value="F:iron ion binding"/>
    <property type="evidence" value="ECO:0007669"/>
    <property type="project" value="InterPro"/>
</dbReference>
<evidence type="ECO:0000256" key="8">
    <source>
        <dbReference type="PIRSR" id="PIRSR036517-2"/>
    </source>
</evidence>
<dbReference type="AlphaFoldDB" id="A0A410RI03"/>
<feature type="signal peptide" evidence="10">
    <location>
        <begin position="1"/>
        <end position="17"/>
    </location>
</feature>
<dbReference type="InterPro" id="IPR044399">
    <property type="entry name" value="Mb-like_M"/>
</dbReference>
<evidence type="ECO:0000259" key="11">
    <source>
        <dbReference type="PROSITE" id="PS01033"/>
    </source>
</evidence>
<accession>A0A410RI03</accession>
<comment type="similarity">
    <text evidence="9">Belongs to the globin family.</text>
</comment>
<dbReference type="Pfam" id="PF00042">
    <property type="entry name" value="Globin"/>
    <property type="match status" value="1"/>
</dbReference>
<evidence type="ECO:0000256" key="4">
    <source>
        <dbReference type="ARBA" id="ARBA00022723"/>
    </source>
</evidence>
<dbReference type="InterPro" id="IPR009050">
    <property type="entry name" value="Globin-like_sf"/>
</dbReference>
<name>A0A410RI03_9ANNE</name>
<dbReference type="GO" id="GO:0020037">
    <property type="term" value="F:heme binding"/>
    <property type="evidence" value="ECO:0007669"/>
    <property type="project" value="InterPro"/>
</dbReference>
<evidence type="ECO:0000256" key="1">
    <source>
        <dbReference type="ARBA" id="ARBA00022448"/>
    </source>
</evidence>
<dbReference type="PROSITE" id="PS01033">
    <property type="entry name" value="GLOBIN"/>
    <property type="match status" value="1"/>
</dbReference>
<evidence type="ECO:0000256" key="5">
    <source>
        <dbReference type="ARBA" id="ARBA00023004"/>
    </source>
</evidence>
<keyword evidence="3 9" id="KW-0561">Oxygen transport</keyword>
<dbReference type="InterPro" id="IPR000971">
    <property type="entry name" value="Globin"/>
</dbReference>
<dbReference type="GO" id="GO:0005344">
    <property type="term" value="F:oxygen carrier activity"/>
    <property type="evidence" value="ECO:0007669"/>
    <property type="project" value="UniProtKB-KW"/>
</dbReference>
<dbReference type="Gene3D" id="1.10.490.10">
    <property type="entry name" value="Globins"/>
    <property type="match status" value="1"/>
</dbReference>
<dbReference type="CDD" id="cd01040">
    <property type="entry name" value="Mb-like"/>
    <property type="match status" value="1"/>
</dbReference>
<keyword evidence="10" id="KW-0732">Signal</keyword>
<dbReference type="GO" id="GO:0005833">
    <property type="term" value="C:hemoglobin complex"/>
    <property type="evidence" value="ECO:0007669"/>
    <property type="project" value="InterPro"/>
</dbReference>
<reference evidence="12" key="1">
    <citation type="submission" date="2018-09" db="EMBL/GenBank/DDBJ databases">
        <title>Newly discovered occurrences and gene tree of the extracellular globin and linker chains from the giant hexagonal bilayer hemoglobins in metazoans.</title>
        <authorList>
            <person name="Belato F.A."/>
            <person name="Schrago C.G."/>
            <person name="Coates C.J."/>
            <person name="Halanych K.M."/>
        </authorList>
    </citation>
    <scope>NUCLEOTIDE SEQUENCE</scope>
</reference>
<feature type="binding site" description="proximal binding residue" evidence="7">
    <location>
        <position position="115"/>
    </location>
    <ligand>
        <name>heme b</name>
        <dbReference type="ChEBI" id="CHEBI:60344"/>
    </ligand>
    <ligandPart>
        <name>Fe</name>
        <dbReference type="ChEBI" id="CHEBI:18248"/>
    </ligandPart>
</feature>
<feature type="disulfide bond" evidence="8">
    <location>
        <begin position="21"/>
        <end position="152"/>
    </location>
</feature>
<proteinExistence type="evidence at transcript level"/>
<evidence type="ECO:0000256" key="7">
    <source>
        <dbReference type="PIRSR" id="PIRSR036517-1"/>
    </source>
</evidence>
<protein>
    <submittedName>
        <fullName evidence="12">Extracellular globin</fullName>
    </submittedName>
</protein>
<keyword evidence="5 7" id="KW-0408">Iron</keyword>
<keyword evidence="2 7" id="KW-0349">Heme</keyword>
<evidence type="ECO:0000256" key="6">
    <source>
        <dbReference type="ARBA" id="ARBA00023157"/>
    </source>
</evidence>
<dbReference type="InterPro" id="IPR014610">
    <property type="entry name" value="Haemoglobin_extracell"/>
</dbReference>
<evidence type="ECO:0000256" key="10">
    <source>
        <dbReference type="SAM" id="SignalP"/>
    </source>
</evidence>
<keyword evidence="1 9" id="KW-0813">Transport</keyword>
<feature type="domain" description="Globin" evidence="11">
    <location>
        <begin position="20"/>
        <end position="165"/>
    </location>
</feature>
<evidence type="ECO:0000256" key="2">
    <source>
        <dbReference type="ARBA" id="ARBA00022617"/>
    </source>
</evidence>
<dbReference type="GO" id="GO:0019825">
    <property type="term" value="F:oxygen binding"/>
    <property type="evidence" value="ECO:0007669"/>
    <property type="project" value="InterPro"/>
</dbReference>
<evidence type="ECO:0000313" key="12">
    <source>
        <dbReference type="EMBL" id="QAT81478.1"/>
    </source>
</evidence>
<dbReference type="EMBL" id="MH996335">
    <property type="protein sequence ID" value="QAT81478.1"/>
    <property type="molecule type" value="mRNA"/>
</dbReference>
<evidence type="ECO:0000256" key="9">
    <source>
        <dbReference type="RuleBase" id="RU000356"/>
    </source>
</evidence>
<dbReference type="InterPro" id="IPR012292">
    <property type="entry name" value="Globin/Proto"/>
</dbReference>
<dbReference type="GO" id="GO:0005576">
    <property type="term" value="C:extracellular region"/>
    <property type="evidence" value="ECO:0007669"/>
    <property type="project" value="InterPro"/>
</dbReference>